<keyword evidence="1" id="KW-0732">Signal</keyword>
<accession>A0A8J2QT91</accession>
<keyword evidence="3" id="KW-1185">Reference proteome</keyword>
<dbReference type="Gene3D" id="2.130.10.10">
    <property type="entry name" value="YVTN repeat-like/Quinoprotein amine dehydrogenase"/>
    <property type="match status" value="1"/>
</dbReference>
<organism evidence="2 3">
    <name type="scientific">Danaus chrysippus</name>
    <name type="common">African queen</name>
    <dbReference type="NCBI Taxonomy" id="151541"/>
    <lineage>
        <taxon>Eukaryota</taxon>
        <taxon>Metazoa</taxon>
        <taxon>Ecdysozoa</taxon>
        <taxon>Arthropoda</taxon>
        <taxon>Hexapoda</taxon>
        <taxon>Insecta</taxon>
        <taxon>Pterygota</taxon>
        <taxon>Neoptera</taxon>
        <taxon>Endopterygota</taxon>
        <taxon>Lepidoptera</taxon>
        <taxon>Glossata</taxon>
        <taxon>Ditrysia</taxon>
        <taxon>Papilionoidea</taxon>
        <taxon>Nymphalidae</taxon>
        <taxon>Danainae</taxon>
        <taxon>Danaini</taxon>
        <taxon>Danaina</taxon>
        <taxon>Danaus</taxon>
        <taxon>Anosia</taxon>
    </lineage>
</organism>
<feature type="chain" id="PRO_5035176674" evidence="1">
    <location>
        <begin position="19"/>
        <end position="582"/>
    </location>
</feature>
<feature type="signal peptide" evidence="1">
    <location>
        <begin position="1"/>
        <end position="18"/>
    </location>
</feature>
<evidence type="ECO:0000313" key="3">
    <source>
        <dbReference type="Proteomes" id="UP000789524"/>
    </source>
</evidence>
<dbReference type="OrthoDB" id="7316416at2759"/>
<dbReference type="SUPFAM" id="SSF69322">
    <property type="entry name" value="Tricorn protease domain 2"/>
    <property type="match status" value="1"/>
</dbReference>
<evidence type="ECO:0000313" key="2">
    <source>
        <dbReference type="EMBL" id="CAG9569123.1"/>
    </source>
</evidence>
<dbReference type="EMBL" id="CAKASE010000062">
    <property type="protein sequence ID" value="CAG9569123.1"/>
    <property type="molecule type" value="Genomic_DNA"/>
</dbReference>
<reference evidence="2" key="1">
    <citation type="submission" date="2021-09" db="EMBL/GenBank/DDBJ databases">
        <authorList>
            <person name="Martin H S."/>
        </authorList>
    </citation>
    <scope>NUCLEOTIDE SEQUENCE</scope>
</reference>
<dbReference type="AlphaFoldDB" id="A0A8J2QT91"/>
<proteinExistence type="predicted"/>
<name>A0A8J2QT91_9NEOP</name>
<sequence length="582" mass="67699">MLLFLLLFLPIVAMKHVAKKEDISCNGLIFDHVYFDREVLVENLGRPYNLVLHKFSGTLFFSHTIQKGTEVDFEIMSCNLNKKTCKPIEGVAGGYAVAYDPGNDDIYFGGHDGIYKYNFLTKSAEFFAEDGKSIWELFVRKNFYYIEYPTQKLYVYVDDRFVQVEEAIKIEVDHFFVTKQSDVYFSNRTALYKVEKVSKSTIVLDDDIAVRQIVQDSYGDIYFCGSSGIYVEDKPYHRIKKVAEIDNAFGMTFDEKDHVIYSDKNAIYRLLPSKKNLICYEMITAQLQKEEKGFREYLINMFTIVFIIFMIVKPGMFIPNGTCDRIRIENNWYQKEIIWKNLGRPYNLNIHRGSNTLFFSYTVPELYTDVDFQLAYYNLFNKEYQTIVGIRGGCAVGIDQANDDIYLGGSDGIYKYNVMTKIADFYKEKGVNIWALFYKKNLFYISYPDQKLHIEVDGKFAPVKEFERMEVDHFHINTDNVIYFANKTGLYKYNSLVNVVEILNDLITVRQIVDDNNGDLYVCTNIGLFMEKKTEGFVKVLEMKNLHGLAFDKDNNFVLSDEKSVMKLTESKSGCMSSDDHW</sequence>
<comment type="caution">
    <text evidence="2">The sequence shown here is derived from an EMBL/GenBank/DDBJ whole genome shotgun (WGS) entry which is preliminary data.</text>
</comment>
<gene>
    <name evidence="2" type="ORF">DCHRY22_LOCUS8677</name>
</gene>
<evidence type="ECO:0000256" key="1">
    <source>
        <dbReference type="SAM" id="SignalP"/>
    </source>
</evidence>
<protein>
    <submittedName>
        <fullName evidence="2">(African queen) hypothetical protein</fullName>
    </submittedName>
</protein>
<dbReference type="Proteomes" id="UP000789524">
    <property type="component" value="Unassembled WGS sequence"/>
</dbReference>
<dbReference type="InterPro" id="IPR015943">
    <property type="entry name" value="WD40/YVTN_repeat-like_dom_sf"/>
</dbReference>
<dbReference type="SUPFAM" id="SSF63829">
    <property type="entry name" value="Calcium-dependent phosphotriesterase"/>
    <property type="match status" value="1"/>
</dbReference>